<evidence type="ECO:0000256" key="1">
    <source>
        <dbReference type="ARBA" id="ARBA00005860"/>
    </source>
</evidence>
<dbReference type="Gene3D" id="3.90.132.10">
    <property type="entry name" value="Leishmanolysin , domain 2"/>
    <property type="match status" value="1"/>
</dbReference>
<dbReference type="AlphaFoldDB" id="A0A8J2R470"/>
<proteinExistence type="inferred from homology"/>
<dbReference type="GO" id="GO:0016020">
    <property type="term" value="C:membrane"/>
    <property type="evidence" value="ECO:0007669"/>
    <property type="project" value="InterPro"/>
</dbReference>
<dbReference type="GO" id="GO:0007155">
    <property type="term" value="P:cell adhesion"/>
    <property type="evidence" value="ECO:0007669"/>
    <property type="project" value="InterPro"/>
</dbReference>
<reference evidence="11" key="1">
    <citation type="submission" date="2021-09" db="EMBL/GenBank/DDBJ databases">
        <authorList>
            <person name="Martin H S."/>
        </authorList>
    </citation>
    <scope>NUCLEOTIDE SEQUENCE</scope>
</reference>
<keyword evidence="5 9" id="KW-0862">Zinc</keyword>
<keyword evidence="2 10" id="KW-0645">Protease</keyword>
<evidence type="ECO:0000256" key="7">
    <source>
        <dbReference type="ARBA" id="ARBA00039717"/>
    </source>
</evidence>
<protein>
    <recommendedName>
        <fullName evidence="7 10">Leishmanolysin-like peptidase</fullName>
        <ecNumber evidence="10">3.4.24.-</ecNumber>
    </recommendedName>
</protein>
<dbReference type="Gene3D" id="3.10.170.20">
    <property type="match status" value="1"/>
</dbReference>
<evidence type="ECO:0000256" key="2">
    <source>
        <dbReference type="ARBA" id="ARBA00022670"/>
    </source>
</evidence>
<evidence type="ECO:0000256" key="3">
    <source>
        <dbReference type="ARBA" id="ARBA00022723"/>
    </source>
</evidence>
<dbReference type="Proteomes" id="UP000789524">
    <property type="component" value="Unassembled WGS sequence"/>
</dbReference>
<evidence type="ECO:0000256" key="5">
    <source>
        <dbReference type="ARBA" id="ARBA00022833"/>
    </source>
</evidence>
<evidence type="ECO:0000256" key="6">
    <source>
        <dbReference type="ARBA" id="ARBA00023049"/>
    </source>
</evidence>
<dbReference type="GO" id="GO:0006508">
    <property type="term" value="P:proteolysis"/>
    <property type="evidence" value="ECO:0007669"/>
    <property type="project" value="UniProtKB-KW"/>
</dbReference>
<dbReference type="InterPro" id="IPR001577">
    <property type="entry name" value="Peptidase_M8"/>
</dbReference>
<comment type="caution">
    <text evidence="11">The sequence shown here is derived from an EMBL/GenBank/DDBJ whole genome shotgun (WGS) entry which is preliminary data.</text>
</comment>
<dbReference type="EMBL" id="CAKASE010000076">
    <property type="protein sequence ID" value="CAG9577575.1"/>
    <property type="molecule type" value="Genomic_DNA"/>
</dbReference>
<dbReference type="PANTHER" id="PTHR10942">
    <property type="entry name" value="LEISHMANOLYSIN-LIKE PEPTIDASE"/>
    <property type="match status" value="1"/>
</dbReference>
<comment type="cofactor">
    <cofactor evidence="9 10">
        <name>Zn(2+)</name>
        <dbReference type="ChEBI" id="CHEBI:29105"/>
    </cofactor>
    <text evidence="9 10">Binds 1 zinc ion per subunit.</text>
</comment>
<dbReference type="GO" id="GO:0046872">
    <property type="term" value="F:metal ion binding"/>
    <property type="evidence" value="ECO:0007669"/>
    <property type="project" value="UniProtKB-KW"/>
</dbReference>
<keyword evidence="6 9" id="KW-0482">Metalloprotease</keyword>
<dbReference type="GO" id="GO:0005737">
    <property type="term" value="C:cytoplasm"/>
    <property type="evidence" value="ECO:0007669"/>
    <property type="project" value="TreeGrafter"/>
</dbReference>
<comment type="similarity">
    <text evidence="1 10">Belongs to the peptidase M8 family.</text>
</comment>
<evidence type="ECO:0000313" key="11">
    <source>
        <dbReference type="EMBL" id="CAG9577575.1"/>
    </source>
</evidence>
<dbReference type="GO" id="GO:0004222">
    <property type="term" value="F:metalloendopeptidase activity"/>
    <property type="evidence" value="ECO:0007669"/>
    <property type="project" value="UniProtKB-UniRule"/>
</dbReference>
<feature type="active site" evidence="8">
    <location>
        <position position="238"/>
    </location>
</feature>
<name>A0A8J2R470_9NEOP</name>
<evidence type="ECO:0000256" key="9">
    <source>
        <dbReference type="PIRSR" id="PIRSR601577-2"/>
    </source>
</evidence>
<dbReference type="Gene3D" id="2.10.55.10">
    <property type="entry name" value="Leishmanolysin domain 3"/>
    <property type="match status" value="1"/>
</dbReference>
<evidence type="ECO:0000256" key="8">
    <source>
        <dbReference type="PIRSR" id="PIRSR601577-1"/>
    </source>
</evidence>
<dbReference type="SUPFAM" id="SSF55486">
    <property type="entry name" value="Metalloproteases ('zincins'), catalytic domain"/>
    <property type="match status" value="1"/>
</dbReference>
<keyword evidence="4 10" id="KW-0378">Hydrolase</keyword>
<feature type="binding site" evidence="9">
    <location>
        <position position="241"/>
    </location>
    <ligand>
        <name>Zn(2+)</name>
        <dbReference type="ChEBI" id="CHEBI:29105"/>
        <note>catalytic</note>
    </ligand>
</feature>
<sequence>MEKVVRGVHIEPAHIVKKRSIDQPLRISIFYDHSVYRLEPEKFVVINNTILPEAVKFWESALKVRKTGGPIKLNRKCPTRQVFLHEGRAYCIDFCSVDTMCGEVKVPEHHLNPCYVCNSTGHNCRALPREVDLDDEITATEISGNALNDGVDNAVPEVSSAESSRIDPIGIEKTDFVLYVSALETNRCKRGLTVAYASHCQQESALDRPVAGHANFCPAELSTKARDLPSLLSTVKHEMLHALGFSVSLFGFYRDDNGEPLTKRRKDTGNPPLDEQLQIHKWSSKVVRNVTRKKWMVRGGYMERTLQMVVTPRVVKEVREHFNCSLLEGAELEDQGGDGTALTHWEKRVFENEAMTGTHTQNSVFSRITFALMEDTGWYRANYEHATSLDWGKNLGCNFAMTSCKQWLNTQRFSSDTDNTTADITNVTEPVRKNPAPFCERVKGDPLRTECSPRRNAVVLCNLVKHDNILPRQYQHFDTLPNIKPGEEAKYGGSVSLADYCPYLQEFSWKHKSVLVRGSRCSYEENTPNMEVNFALENYGPHSKCFDHSDKVWEQKSCRQIREWQHWGSGCYKYKCENGRIHVVVGNYTYTCFFAGQVLQVKIIQKGWLHRGGVVCPPCRELCGEEFKSRNEYCKGGEEAPPPNLYPNDFLACSGSTNRAAILLLAAILCVIRLLVNVTHSYVLLQVRKTDNQSNVDALIHKVVPPQQFQKIANTARKQFKNYKQFKIKSNPNDKELESVIFAIKTNTDSKRRHNDGPEYSMVFEDLKKKVLDFFSLPDKNDIPNLRAKMQKYDIKPQLVNFRDGNGKPSLMYEVEAKSLLDTIKDTIMSKKFNNLANKIAQKAGLILRTLNEELNKN</sequence>
<gene>
    <name evidence="11" type="ORF">DCHRY22_LOCUS12392</name>
</gene>
<keyword evidence="3 9" id="KW-0479">Metal-binding</keyword>
<evidence type="ECO:0000256" key="4">
    <source>
        <dbReference type="ARBA" id="ARBA00022801"/>
    </source>
</evidence>
<dbReference type="Pfam" id="PF01457">
    <property type="entry name" value="Peptidase_M8"/>
    <property type="match status" value="1"/>
</dbReference>
<keyword evidence="12" id="KW-1185">Reference proteome</keyword>
<feature type="binding site" evidence="9">
    <location>
        <position position="237"/>
    </location>
    <ligand>
        <name>Zn(2+)</name>
        <dbReference type="ChEBI" id="CHEBI:29105"/>
        <note>catalytic</note>
    </ligand>
</feature>
<evidence type="ECO:0000313" key="12">
    <source>
        <dbReference type="Proteomes" id="UP000789524"/>
    </source>
</evidence>
<evidence type="ECO:0000256" key="10">
    <source>
        <dbReference type="RuleBase" id="RU366077"/>
    </source>
</evidence>
<dbReference type="EC" id="3.4.24.-" evidence="10"/>
<dbReference type="OrthoDB" id="527990at2759"/>
<dbReference type="FunFam" id="3.90.132.10:FF:000001">
    <property type="entry name" value="leishmanolysin-like peptidase isoform X2"/>
    <property type="match status" value="1"/>
</dbReference>
<dbReference type="PANTHER" id="PTHR10942:SF0">
    <property type="entry name" value="LEISHMANOLYSIN-LIKE PEPTIDASE"/>
    <property type="match status" value="1"/>
</dbReference>
<feature type="binding site" evidence="9">
    <location>
        <position position="344"/>
    </location>
    <ligand>
        <name>Zn(2+)</name>
        <dbReference type="ChEBI" id="CHEBI:29105"/>
        <note>catalytic</note>
    </ligand>
</feature>
<organism evidence="11 12">
    <name type="scientific">Danaus chrysippus</name>
    <name type="common">African queen</name>
    <dbReference type="NCBI Taxonomy" id="151541"/>
    <lineage>
        <taxon>Eukaryota</taxon>
        <taxon>Metazoa</taxon>
        <taxon>Ecdysozoa</taxon>
        <taxon>Arthropoda</taxon>
        <taxon>Hexapoda</taxon>
        <taxon>Insecta</taxon>
        <taxon>Pterygota</taxon>
        <taxon>Neoptera</taxon>
        <taxon>Endopterygota</taxon>
        <taxon>Lepidoptera</taxon>
        <taxon>Glossata</taxon>
        <taxon>Ditrysia</taxon>
        <taxon>Papilionoidea</taxon>
        <taxon>Nymphalidae</taxon>
        <taxon>Danainae</taxon>
        <taxon>Danaini</taxon>
        <taxon>Danaina</taxon>
        <taxon>Danaus</taxon>
        <taxon>Anosia</taxon>
    </lineage>
</organism>
<accession>A0A8J2R470</accession>